<protein>
    <submittedName>
        <fullName evidence="2">Uncharacterized protein</fullName>
    </submittedName>
</protein>
<reference evidence="2 3" key="1">
    <citation type="submission" date="2019-03" db="EMBL/GenBank/DDBJ databases">
        <title>First draft genome of Liparis tanakae, snailfish: a comprehensive survey of snailfish specific genes.</title>
        <authorList>
            <person name="Kim W."/>
            <person name="Song I."/>
            <person name="Jeong J.-H."/>
            <person name="Kim D."/>
            <person name="Kim S."/>
            <person name="Ryu S."/>
            <person name="Song J.Y."/>
            <person name="Lee S.K."/>
        </authorList>
    </citation>
    <scope>NUCLEOTIDE SEQUENCE [LARGE SCALE GENOMIC DNA]</scope>
    <source>
        <tissue evidence="2">Muscle</tissue>
    </source>
</reference>
<evidence type="ECO:0000256" key="1">
    <source>
        <dbReference type="SAM" id="MobiDB-lite"/>
    </source>
</evidence>
<name>A0A4Z2EK19_9TELE</name>
<organism evidence="2 3">
    <name type="scientific">Liparis tanakae</name>
    <name type="common">Tanaka's snailfish</name>
    <dbReference type="NCBI Taxonomy" id="230148"/>
    <lineage>
        <taxon>Eukaryota</taxon>
        <taxon>Metazoa</taxon>
        <taxon>Chordata</taxon>
        <taxon>Craniata</taxon>
        <taxon>Vertebrata</taxon>
        <taxon>Euteleostomi</taxon>
        <taxon>Actinopterygii</taxon>
        <taxon>Neopterygii</taxon>
        <taxon>Teleostei</taxon>
        <taxon>Neoteleostei</taxon>
        <taxon>Acanthomorphata</taxon>
        <taxon>Eupercaria</taxon>
        <taxon>Perciformes</taxon>
        <taxon>Cottioidei</taxon>
        <taxon>Cottales</taxon>
        <taxon>Liparidae</taxon>
        <taxon>Liparis</taxon>
    </lineage>
</organism>
<feature type="region of interest" description="Disordered" evidence="1">
    <location>
        <begin position="106"/>
        <end position="162"/>
    </location>
</feature>
<dbReference type="Proteomes" id="UP000314294">
    <property type="component" value="Unassembled WGS sequence"/>
</dbReference>
<keyword evidence="3" id="KW-1185">Reference proteome</keyword>
<evidence type="ECO:0000313" key="2">
    <source>
        <dbReference type="EMBL" id="TNN28692.1"/>
    </source>
</evidence>
<feature type="compositionally biased region" description="Pro residues" evidence="1">
    <location>
        <begin position="48"/>
        <end position="59"/>
    </location>
</feature>
<gene>
    <name evidence="2" type="ORF">EYF80_061159</name>
</gene>
<dbReference type="AlphaFoldDB" id="A0A4Z2EK19"/>
<feature type="compositionally biased region" description="Low complexity" evidence="1">
    <location>
        <begin position="265"/>
        <end position="280"/>
    </location>
</feature>
<feature type="compositionally biased region" description="Low complexity" evidence="1">
    <location>
        <begin position="23"/>
        <end position="35"/>
    </location>
</feature>
<dbReference type="EMBL" id="SRLO01006576">
    <property type="protein sequence ID" value="TNN28692.1"/>
    <property type="molecule type" value="Genomic_DNA"/>
</dbReference>
<sequence>MEKQKKEKNTTGRRRIRRKRRTTTTTTSLTSSVSSLPESERGLWGPGVAPPPPPPPPPSAASSSFSFHESRNTVTTFSPLVALARSRECCSSLVRLLTVLLGDTRPDGSRASASASAHTAVRKHENTTVNDWETTGEPEGRLCQEGGGGLGGGPPAGGGGREGGGFLVLATMSGSAVNCLGGLVGPEESESANGGSARSKMSAALRSSSCSPAAPSSGRRPAEPLVTSGGWAPSREPPDGLGGSEGSGKERAPSLAAARSRRSSGRSASRGSTAGAASRAPFSSVGSAWPLASACS</sequence>
<accession>A0A4Z2EK19</accession>
<evidence type="ECO:0000313" key="3">
    <source>
        <dbReference type="Proteomes" id="UP000314294"/>
    </source>
</evidence>
<feature type="compositionally biased region" description="Gly residues" evidence="1">
    <location>
        <begin position="145"/>
        <end position="162"/>
    </location>
</feature>
<feature type="compositionally biased region" description="Basic and acidic residues" evidence="1">
    <location>
        <begin position="1"/>
        <end position="10"/>
    </location>
</feature>
<feature type="compositionally biased region" description="Basic residues" evidence="1">
    <location>
        <begin position="11"/>
        <end position="22"/>
    </location>
</feature>
<proteinExistence type="predicted"/>
<feature type="region of interest" description="Disordered" evidence="1">
    <location>
        <begin position="186"/>
        <end position="296"/>
    </location>
</feature>
<feature type="region of interest" description="Disordered" evidence="1">
    <location>
        <begin position="1"/>
        <end position="67"/>
    </location>
</feature>
<feature type="compositionally biased region" description="Low complexity" evidence="1">
    <location>
        <begin position="196"/>
        <end position="219"/>
    </location>
</feature>
<comment type="caution">
    <text evidence="2">The sequence shown here is derived from an EMBL/GenBank/DDBJ whole genome shotgun (WGS) entry which is preliminary data.</text>
</comment>